<organism evidence="2 3">
    <name type="scientific">Pseudocercospora eumusae</name>
    <dbReference type="NCBI Taxonomy" id="321146"/>
    <lineage>
        <taxon>Eukaryota</taxon>
        <taxon>Fungi</taxon>
        <taxon>Dikarya</taxon>
        <taxon>Ascomycota</taxon>
        <taxon>Pezizomycotina</taxon>
        <taxon>Dothideomycetes</taxon>
        <taxon>Dothideomycetidae</taxon>
        <taxon>Mycosphaerellales</taxon>
        <taxon>Mycosphaerellaceae</taxon>
        <taxon>Pseudocercospora</taxon>
    </lineage>
</organism>
<gene>
    <name evidence="2" type="ORF">AC578_7337</name>
</gene>
<keyword evidence="3" id="KW-1185">Reference proteome</keyword>
<reference evidence="2 3" key="1">
    <citation type="submission" date="2015-07" db="EMBL/GenBank/DDBJ databases">
        <title>Comparative genomics of the Sigatoka disease complex on banana suggests a link between parallel evolutionary changes in Pseudocercospora fijiensis and Pseudocercospora eumusae and increased virulence on the banana host.</title>
        <authorList>
            <person name="Chang T.-C."/>
            <person name="Salvucci A."/>
            <person name="Crous P.W."/>
            <person name="Stergiopoulos I."/>
        </authorList>
    </citation>
    <scope>NUCLEOTIDE SEQUENCE [LARGE SCALE GENOMIC DNA]</scope>
    <source>
        <strain evidence="2 3">CBS 114824</strain>
    </source>
</reference>
<name>A0A139HWS7_9PEZI</name>
<evidence type="ECO:0000256" key="1">
    <source>
        <dbReference type="SAM" id="MobiDB-lite"/>
    </source>
</evidence>
<proteinExistence type="predicted"/>
<evidence type="ECO:0000313" key="3">
    <source>
        <dbReference type="Proteomes" id="UP000070133"/>
    </source>
</evidence>
<sequence>MTSKPAPGQAHRERVVGSLRAMKVVKQKQPKAKAAAAKKKPPKHLRPLPSDPLSRLNTIVQRLNLPAPAIHTHIETEIRYRITYVVSQNTNNQDTEKGNKENIKPNVLFEASGDMCATRKDAQISSATRILPDLEAMLMSSAAGGNDTTATISLPATTPAVAAPTSEAASSAAAPYTYRSLDFGEEDEVDWDMDSLGGED</sequence>
<dbReference type="EMBL" id="LFZN01000004">
    <property type="protein sequence ID" value="KXT06930.1"/>
    <property type="molecule type" value="Genomic_DNA"/>
</dbReference>
<comment type="caution">
    <text evidence="2">The sequence shown here is derived from an EMBL/GenBank/DDBJ whole genome shotgun (WGS) entry which is preliminary data.</text>
</comment>
<evidence type="ECO:0000313" key="2">
    <source>
        <dbReference type="EMBL" id="KXT06930.1"/>
    </source>
</evidence>
<protein>
    <submittedName>
        <fullName evidence="2">Uncharacterized protein</fullName>
    </submittedName>
</protein>
<dbReference type="Proteomes" id="UP000070133">
    <property type="component" value="Unassembled WGS sequence"/>
</dbReference>
<dbReference type="OrthoDB" id="10523202at2759"/>
<feature type="region of interest" description="Disordered" evidence="1">
    <location>
        <begin position="1"/>
        <end position="52"/>
    </location>
</feature>
<dbReference type="AlphaFoldDB" id="A0A139HWS7"/>
<feature type="compositionally biased region" description="Basic residues" evidence="1">
    <location>
        <begin position="23"/>
        <end position="46"/>
    </location>
</feature>
<accession>A0A139HWS7</accession>